<dbReference type="EMBL" id="JABFTP020000021">
    <property type="protein sequence ID" value="KAL3269169.1"/>
    <property type="molecule type" value="Genomic_DNA"/>
</dbReference>
<proteinExistence type="predicted"/>
<gene>
    <name evidence="2" type="ORF">HHI36_008254</name>
</gene>
<organism evidence="2 3">
    <name type="scientific">Cryptolaemus montrouzieri</name>
    <dbReference type="NCBI Taxonomy" id="559131"/>
    <lineage>
        <taxon>Eukaryota</taxon>
        <taxon>Metazoa</taxon>
        <taxon>Ecdysozoa</taxon>
        <taxon>Arthropoda</taxon>
        <taxon>Hexapoda</taxon>
        <taxon>Insecta</taxon>
        <taxon>Pterygota</taxon>
        <taxon>Neoptera</taxon>
        <taxon>Endopterygota</taxon>
        <taxon>Coleoptera</taxon>
        <taxon>Polyphaga</taxon>
        <taxon>Cucujiformia</taxon>
        <taxon>Coccinelloidea</taxon>
        <taxon>Coccinellidae</taxon>
        <taxon>Scymninae</taxon>
        <taxon>Scymnini</taxon>
        <taxon>Cryptolaemus</taxon>
    </lineage>
</organism>
<sequence>MKIGSKITYPETWAEGGIEGSRYNMKANGWFDTTMFEDWFNQIILPNVRNLNGPKVLRVPFDPDVMWKKVPQNTAEKNGNNENTWTQTLVDHLSTMRAGPSSQNPEKRKKINIAQGKSDSVRDRQ</sequence>
<evidence type="ECO:0000256" key="1">
    <source>
        <dbReference type="SAM" id="MobiDB-lite"/>
    </source>
</evidence>
<accession>A0ABD2MRU4</accession>
<evidence type="ECO:0000313" key="3">
    <source>
        <dbReference type="Proteomes" id="UP001516400"/>
    </source>
</evidence>
<dbReference type="AlphaFoldDB" id="A0ABD2MRU4"/>
<dbReference type="Proteomes" id="UP001516400">
    <property type="component" value="Unassembled WGS sequence"/>
</dbReference>
<keyword evidence="3" id="KW-1185">Reference proteome</keyword>
<name>A0ABD2MRU4_9CUCU</name>
<protein>
    <submittedName>
        <fullName evidence="2">Uncharacterized protein</fullName>
    </submittedName>
</protein>
<reference evidence="2 3" key="1">
    <citation type="journal article" date="2021" name="BMC Biol.">
        <title>Horizontally acquired antibacterial genes associated with adaptive radiation of ladybird beetles.</title>
        <authorList>
            <person name="Li H.S."/>
            <person name="Tang X.F."/>
            <person name="Huang Y.H."/>
            <person name="Xu Z.Y."/>
            <person name="Chen M.L."/>
            <person name="Du X.Y."/>
            <person name="Qiu B.Y."/>
            <person name="Chen P.T."/>
            <person name="Zhang W."/>
            <person name="Slipinski A."/>
            <person name="Escalona H.E."/>
            <person name="Waterhouse R.M."/>
            <person name="Zwick A."/>
            <person name="Pang H."/>
        </authorList>
    </citation>
    <scope>NUCLEOTIDE SEQUENCE [LARGE SCALE GENOMIC DNA]</scope>
    <source>
        <strain evidence="2">SYSU2018</strain>
    </source>
</reference>
<feature type="region of interest" description="Disordered" evidence="1">
    <location>
        <begin position="94"/>
        <end position="125"/>
    </location>
</feature>
<comment type="caution">
    <text evidence="2">The sequence shown here is derived from an EMBL/GenBank/DDBJ whole genome shotgun (WGS) entry which is preliminary data.</text>
</comment>
<evidence type="ECO:0000313" key="2">
    <source>
        <dbReference type="EMBL" id="KAL3269169.1"/>
    </source>
</evidence>